<sequence length="339" mass="37947">MSYEVAVISDWDVDGIVSAAEIVYAQEFLGVYPIKRRCRVRLLPASAHTFSQAVHEISGDSYDVVVVLDIPYTRNLIRGLKILRRISKSIVYVDHHISTMIHMDKLENMVDELIVTRAPTALTVAHMLRSIGARLSPRLEVFMRAASTIERGAKSSLPSTQRNILKLVVAISQTLSQTKDRTLWERLVRWLSSPISFTAMPFSQSLESIVGGKDRKAHMDEVKALANELAIEALKVYNLRLVDVRRKKLSNVKLTTLASALHRIFRAPVALIGYSKRSGTPLLILRSRDDLPYRLALKLWKDGIVSEVGGHQSIAICVLKQDYSVAELASVLRRALVSV</sequence>
<evidence type="ECO:0008006" key="3">
    <source>
        <dbReference type="Google" id="ProtNLM"/>
    </source>
</evidence>
<dbReference type="EMBL" id="DQTV01000064">
    <property type="protein sequence ID" value="HIP57117.1"/>
    <property type="molecule type" value="Genomic_DNA"/>
</dbReference>
<proteinExistence type="predicted"/>
<dbReference type="AlphaFoldDB" id="A0A832YZ03"/>
<dbReference type="Proteomes" id="UP000605805">
    <property type="component" value="Unassembled WGS sequence"/>
</dbReference>
<comment type="caution">
    <text evidence="1">The sequence shown here is derived from an EMBL/GenBank/DDBJ whole genome shotgun (WGS) entry which is preliminary data.</text>
</comment>
<reference evidence="1" key="1">
    <citation type="journal article" date="2020" name="ISME J.">
        <title>Gammaproteobacteria mediating utilization of methyl-, sulfur- and petroleum organic compounds in deep ocean hydrothermal plumes.</title>
        <authorList>
            <person name="Zhou Z."/>
            <person name="Liu Y."/>
            <person name="Pan J."/>
            <person name="Cron B.R."/>
            <person name="Toner B.M."/>
            <person name="Anantharaman K."/>
            <person name="Breier J.A."/>
            <person name="Dick G.J."/>
            <person name="Li M."/>
        </authorList>
    </citation>
    <scope>NUCLEOTIDE SEQUENCE</scope>
    <source>
        <strain evidence="1">SZUA-1435</strain>
    </source>
</reference>
<organism evidence="1 2">
    <name type="scientific">Ignisphaera aggregans</name>
    <dbReference type="NCBI Taxonomy" id="334771"/>
    <lineage>
        <taxon>Archaea</taxon>
        <taxon>Thermoproteota</taxon>
        <taxon>Thermoprotei</taxon>
        <taxon>Desulfurococcales</taxon>
        <taxon>Desulfurococcaceae</taxon>
        <taxon>Ignisphaera</taxon>
    </lineage>
</organism>
<accession>A0A832YZ03</accession>
<dbReference type="InterPro" id="IPR038763">
    <property type="entry name" value="DHH_sf"/>
</dbReference>
<name>A0A832YZ03_9CREN</name>
<protein>
    <recommendedName>
        <fullName evidence="3">Phosphoesterase</fullName>
    </recommendedName>
</protein>
<dbReference type="SUPFAM" id="SSF64182">
    <property type="entry name" value="DHH phosphoesterases"/>
    <property type="match status" value="1"/>
</dbReference>
<evidence type="ECO:0000313" key="2">
    <source>
        <dbReference type="Proteomes" id="UP000605805"/>
    </source>
</evidence>
<gene>
    <name evidence="1" type="ORF">EYH02_03495</name>
</gene>
<evidence type="ECO:0000313" key="1">
    <source>
        <dbReference type="EMBL" id="HIP57117.1"/>
    </source>
</evidence>